<keyword evidence="2" id="KW-0805">Transcription regulation</keyword>
<evidence type="ECO:0000256" key="4">
    <source>
        <dbReference type="ARBA" id="ARBA00023163"/>
    </source>
</evidence>
<proteinExistence type="inferred from homology"/>
<reference evidence="6 7" key="1">
    <citation type="submission" date="2020-07" db="EMBL/GenBank/DDBJ databases">
        <title>Complete Genome Sequence of an acetic acid bacterium, Acetobacter aceti JCM20276.</title>
        <authorList>
            <person name="Hirose Y."/>
            <person name="Mihara H."/>
        </authorList>
    </citation>
    <scope>NUCLEOTIDE SEQUENCE [LARGE SCALE GENOMIC DNA]</scope>
    <source>
        <strain evidence="6 7">JCM20276</strain>
    </source>
</reference>
<evidence type="ECO:0000313" key="7">
    <source>
        <dbReference type="Proteomes" id="UP000515220"/>
    </source>
</evidence>
<accession>A0A6S6PIA2</accession>
<dbReference type="PROSITE" id="PS50931">
    <property type="entry name" value="HTH_LYSR"/>
    <property type="match status" value="1"/>
</dbReference>
<evidence type="ECO:0000259" key="5">
    <source>
        <dbReference type="PROSITE" id="PS50931"/>
    </source>
</evidence>
<protein>
    <recommendedName>
        <fullName evidence="5">HTH lysR-type domain-containing protein</fullName>
    </recommendedName>
</protein>
<organism evidence="6 7">
    <name type="scientific">Acetobacter aceti</name>
    <dbReference type="NCBI Taxonomy" id="435"/>
    <lineage>
        <taxon>Bacteria</taxon>
        <taxon>Pseudomonadati</taxon>
        <taxon>Pseudomonadota</taxon>
        <taxon>Alphaproteobacteria</taxon>
        <taxon>Acetobacterales</taxon>
        <taxon>Acetobacteraceae</taxon>
        <taxon>Acetobacter</taxon>
        <taxon>Acetobacter subgen. Acetobacter</taxon>
    </lineage>
</organism>
<evidence type="ECO:0000313" key="6">
    <source>
        <dbReference type="EMBL" id="BCI66351.1"/>
    </source>
</evidence>
<dbReference type="AlphaFoldDB" id="A0A6S6PIA2"/>
<dbReference type="InterPro" id="IPR000847">
    <property type="entry name" value="LysR_HTH_N"/>
</dbReference>
<dbReference type="Proteomes" id="UP000515220">
    <property type="component" value="Chromosome"/>
</dbReference>
<keyword evidence="4" id="KW-0804">Transcription</keyword>
<dbReference type="InterPro" id="IPR036388">
    <property type="entry name" value="WH-like_DNA-bd_sf"/>
</dbReference>
<gene>
    <name evidence="6" type="ORF">AAJCM20276_09750</name>
</gene>
<keyword evidence="3" id="KW-0238">DNA-binding</keyword>
<dbReference type="GO" id="GO:0006351">
    <property type="term" value="P:DNA-templated transcription"/>
    <property type="evidence" value="ECO:0007669"/>
    <property type="project" value="TreeGrafter"/>
</dbReference>
<dbReference type="GO" id="GO:0003700">
    <property type="term" value="F:DNA-binding transcription factor activity"/>
    <property type="evidence" value="ECO:0007669"/>
    <property type="project" value="InterPro"/>
</dbReference>
<sequence length="134" mass="14761">MCRYRARDNFIGSGVALTLENIWRKINEQSNGERLSLDYFGAFRIFVRVSQLGSLSGVATERGMKVSTVSRHISRLEDALGVALFNRTTRGLHLTEAGHELQARASRILSDVEAGGFEKPSGFGPLCVIPSLLH</sequence>
<comment type="similarity">
    <text evidence="1">Belongs to the LysR transcriptional regulatory family.</text>
</comment>
<feature type="domain" description="HTH lysR-type" evidence="5">
    <location>
        <begin position="38"/>
        <end position="95"/>
    </location>
</feature>
<evidence type="ECO:0000256" key="1">
    <source>
        <dbReference type="ARBA" id="ARBA00009437"/>
    </source>
</evidence>
<dbReference type="InterPro" id="IPR058163">
    <property type="entry name" value="LysR-type_TF_proteobact-type"/>
</dbReference>
<dbReference type="InterPro" id="IPR036390">
    <property type="entry name" value="WH_DNA-bd_sf"/>
</dbReference>
<dbReference type="PANTHER" id="PTHR30537">
    <property type="entry name" value="HTH-TYPE TRANSCRIPTIONAL REGULATOR"/>
    <property type="match status" value="1"/>
</dbReference>
<dbReference type="PANTHER" id="PTHR30537:SF5">
    <property type="entry name" value="HTH-TYPE TRANSCRIPTIONAL ACTIVATOR TTDR-RELATED"/>
    <property type="match status" value="1"/>
</dbReference>
<dbReference type="Gene3D" id="1.10.10.10">
    <property type="entry name" value="Winged helix-like DNA-binding domain superfamily/Winged helix DNA-binding domain"/>
    <property type="match status" value="1"/>
</dbReference>
<dbReference type="SUPFAM" id="SSF46785">
    <property type="entry name" value="Winged helix' DNA-binding domain"/>
    <property type="match status" value="1"/>
</dbReference>
<dbReference type="FunFam" id="1.10.10.10:FF:000001">
    <property type="entry name" value="LysR family transcriptional regulator"/>
    <property type="match status" value="1"/>
</dbReference>
<evidence type="ECO:0000256" key="2">
    <source>
        <dbReference type="ARBA" id="ARBA00023015"/>
    </source>
</evidence>
<dbReference type="EMBL" id="AP023326">
    <property type="protein sequence ID" value="BCI66351.1"/>
    <property type="molecule type" value="Genomic_DNA"/>
</dbReference>
<dbReference type="Pfam" id="PF00126">
    <property type="entry name" value="HTH_1"/>
    <property type="match status" value="1"/>
</dbReference>
<evidence type="ECO:0000256" key="3">
    <source>
        <dbReference type="ARBA" id="ARBA00023125"/>
    </source>
</evidence>
<name>A0A6S6PIA2_ACEAC</name>
<dbReference type="GO" id="GO:0043565">
    <property type="term" value="F:sequence-specific DNA binding"/>
    <property type="evidence" value="ECO:0007669"/>
    <property type="project" value="TreeGrafter"/>
</dbReference>